<dbReference type="SUPFAM" id="SSF56784">
    <property type="entry name" value="HAD-like"/>
    <property type="match status" value="1"/>
</dbReference>
<dbReference type="InterPro" id="IPR006439">
    <property type="entry name" value="HAD-SF_hydro_IA"/>
</dbReference>
<evidence type="ECO:0000313" key="1">
    <source>
        <dbReference type="EMBL" id="MFD1782364.1"/>
    </source>
</evidence>
<dbReference type="RefSeq" id="WP_377280578.1">
    <property type="nucleotide sequence ID" value="NZ_JBHRSI010000001.1"/>
</dbReference>
<keyword evidence="2" id="KW-1185">Reference proteome</keyword>
<dbReference type="PANTHER" id="PTHR18901:SF38">
    <property type="entry name" value="PSEUDOURIDINE-5'-PHOSPHATASE"/>
    <property type="match status" value="1"/>
</dbReference>
<organism evidence="1 2">
    <name type="scientific">Phenylobacterium terrae</name>
    <dbReference type="NCBI Taxonomy" id="2665495"/>
    <lineage>
        <taxon>Bacteria</taxon>
        <taxon>Pseudomonadati</taxon>
        <taxon>Pseudomonadota</taxon>
        <taxon>Alphaproteobacteria</taxon>
        <taxon>Caulobacterales</taxon>
        <taxon>Caulobacteraceae</taxon>
        <taxon>Phenylobacterium</taxon>
    </lineage>
</organism>
<dbReference type="SFLD" id="SFLDG01129">
    <property type="entry name" value="C1.5:_HAD__Beta-PGM__Phosphata"/>
    <property type="match status" value="1"/>
</dbReference>
<dbReference type="InterPro" id="IPR041492">
    <property type="entry name" value="HAD_2"/>
</dbReference>
<dbReference type="Proteomes" id="UP001597237">
    <property type="component" value="Unassembled WGS sequence"/>
</dbReference>
<dbReference type="InterPro" id="IPR023214">
    <property type="entry name" value="HAD_sf"/>
</dbReference>
<comment type="caution">
    <text evidence="1">The sequence shown here is derived from an EMBL/GenBank/DDBJ whole genome shotgun (WGS) entry which is preliminary data.</text>
</comment>
<dbReference type="Gene3D" id="1.10.150.240">
    <property type="entry name" value="Putative phosphatase, domain 2"/>
    <property type="match status" value="1"/>
</dbReference>
<dbReference type="CDD" id="cd07505">
    <property type="entry name" value="HAD_BPGM-like"/>
    <property type="match status" value="1"/>
</dbReference>
<dbReference type="EMBL" id="JBHUEY010000001">
    <property type="protein sequence ID" value="MFD1782364.1"/>
    <property type="molecule type" value="Genomic_DNA"/>
</dbReference>
<reference evidence="2" key="1">
    <citation type="journal article" date="2019" name="Int. J. Syst. Evol. Microbiol.">
        <title>The Global Catalogue of Microorganisms (GCM) 10K type strain sequencing project: providing services to taxonomists for standard genome sequencing and annotation.</title>
        <authorList>
            <consortium name="The Broad Institute Genomics Platform"/>
            <consortium name="The Broad Institute Genome Sequencing Center for Infectious Disease"/>
            <person name="Wu L."/>
            <person name="Ma J."/>
        </authorList>
    </citation>
    <scope>NUCLEOTIDE SEQUENCE [LARGE SCALE GENOMIC DNA]</scope>
    <source>
        <strain evidence="2">DFY28</strain>
    </source>
</reference>
<dbReference type="PANTHER" id="PTHR18901">
    <property type="entry name" value="2-DEOXYGLUCOSE-6-PHOSPHATE PHOSPHATASE 2"/>
    <property type="match status" value="1"/>
</dbReference>
<dbReference type="InterPro" id="IPR036412">
    <property type="entry name" value="HAD-like_sf"/>
</dbReference>
<sequence>MTLPYRPSAVVFDMDGLLFDTEALWQEALLSTAAECGLEIPSEVYDKSIGVRRSQCRGLFTSHFGEDFPFDDFHTDWRRHFWLIAETKVALRPGVPELLDLLDRLTLPRAIATSSSRATVERHLAVHGLTERFHTIVCRGDYEQGKPAPDPFLKAAERLGVEPRLCLALEDSHIGVRSASASGMMTVMVPDLLEPTEDICTLCDFVARDLHEVCDLVVGCGQERSRAGWREWRRA</sequence>
<dbReference type="SFLD" id="SFLDS00003">
    <property type="entry name" value="Haloacid_Dehalogenase"/>
    <property type="match status" value="1"/>
</dbReference>
<dbReference type="Gene3D" id="3.40.50.1000">
    <property type="entry name" value="HAD superfamily/HAD-like"/>
    <property type="match status" value="1"/>
</dbReference>
<proteinExistence type="predicted"/>
<dbReference type="Pfam" id="PF13419">
    <property type="entry name" value="HAD_2"/>
    <property type="match status" value="1"/>
</dbReference>
<protein>
    <submittedName>
        <fullName evidence="1">HAD family hydrolase</fullName>
    </submittedName>
</protein>
<dbReference type="InterPro" id="IPR023198">
    <property type="entry name" value="PGP-like_dom2"/>
</dbReference>
<evidence type="ECO:0000313" key="2">
    <source>
        <dbReference type="Proteomes" id="UP001597237"/>
    </source>
</evidence>
<dbReference type="GO" id="GO:0016787">
    <property type="term" value="F:hydrolase activity"/>
    <property type="evidence" value="ECO:0007669"/>
    <property type="project" value="UniProtKB-KW"/>
</dbReference>
<gene>
    <name evidence="1" type="ORF">ACFSC0_03075</name>
</gene>
<accession>A0ABW4MYT4</accession>
<dbReference type="NCBIfam" id="TIGR01509">
    <property type="entry name" value="HAD-SF-IA-v3"/>
    <property type="match status" value="1"/>
</dbReference>
<keyword evidence="1" id="KW-0378">Hydrolase</keyword>
<name>A0ABW4MYT4_9CAUL</name>